<dbReference type="Proteomes" id="UP000716291">
    <property type="component" value="Unassembled WGS sequence"/>
</dbReference>
<evidence type="ECO:0000259" key="1">
    <source>
        <dbReference type="Pfam" id="PF00078"/>
    </source>
</evidence>
<dbReference type="Pfam" id="PF00078">
    <property type="entry name" value="RVT_1"/>
    <property type="match status" value="1"/>
</dbReference>
<feature type="domain" description="Reverse transcriptase" evidence="1">
    <location>
        <begin position="4"/>
        <end position="179"/>
    </location>
</feature>
<sequence length="343" mass="39697">MEQAHVQKRPEIGLLLDQEMAYDRVHPLYLRQTMLAFGFSPSLVHSLESLFFGNAVRIDINGYFTNRIYQRRDLRQGNPLSPLLFNIALEQFLRHKLQGSFKVPIPSREQLGHHNIQYHASSLKDRYGSVSNAKVNIHKTEAFSLDGRSYPEWIAFLAAQGISKWHDHSSPSPLRYLGFPLIQSFHQRRYLEQQLLQTVKSQCTIYSQHYWISKTCTQWSAQDFCHYLLQENPSFSKRSAMSLFSEDLDAVRVQLAHNKLISSRVKALVKQLSKKDELLNQFWAEYSTTVKTISLKRKHNVFVTGCLLEEEAIETLQQQAAIKKSLGEELDNSRQTEDDDAPQ</sequence>
<dbReference type="AlphaFoldDB" id="A0A9P6XGA1"/>
<gene>
    <name evidence="2" type="ORF">G6F64_002566</name>
</gene>
<name>A0A9P6XGA1_RHIOR</name>
<organism evidence="2 3">
    <name type="scientific">Rhizopus oryzae</name>
    <name type="common">Mucormycosis agent</name>
    <name type="synonym">Rhizopus arrhizus var. delemar</name>
    <dbReference type="NCBI Taxonomy" id="64495"/>
    <lineage>
        <taxon>Eukaryota</taxon>
        <taxon>Fungi</taxon>
        <taxon>Fungi incertae sedis</taxon>
        <taxon>Mucoromycota</taxon>
        <taxon>Mucoromycotina</taxon>
        <taxon>Mucoromycetes</taxon>
        <taxon>Mucorales</taxon>
        <taxon>Mucorineae</taxon>
        <taxon>Rhizopodaceae</taxon>
        <taxon>Rhizopus</taxon>
    </lineage>
</organism>
<dbReference type="EMBL" id="JAANQT010000227">
    <property type="protein sequence ID" value="KAG1313020.1"/>
    <property type="molecule type" value="Genomic_DNA"/>
</dbReference>
<protein>
    <recommendedName>
        <fullName evidence="1">Reverse transcriptase domain-containing protein</fullName>
    </recommendedName>
</protein>
<evidence type="ECO:0000313" key="3">
    <source>
        <dbReference type="Proteomes" id="UP000716291"/>
    </source>
</evidence>
<evidence type="ECO:0000313" key="2">
    <source>
        <dbReference type="EMBL" id="KAG1313020.1"/>
    </source>
</evidence>
<dbReference type="InterPro" id="IPR000477">
    <property type="entry name" value="RT_dom"/>
</dbReference>
<accession>A0A9P6XGA1</accession>
<comment type="caution">
    <text evidence="2">The sequence shown here is derived from an EMBL/GenBank/DDBJ whole genome shotgun (WGS) entry which is preliminary data.</text>
</comment>
<reference evidence="2" key="1">
    <citation type="journal article" date="2020" name="Microb. Genom.">
        <title>Genetic diversity of clinical and environmental Mucorales isolates obtained from an investigation of mucormycosis cases among solid organ transplant recipients.</title>
        <authorList>
            <person name="Nguyen M.H."/>
            <person name="Kaul D."/>
            <person name="Muto C."/>
            <person name="Cheng S.J."/>
            <person name="Richter R.A."/>
            <person name="Bruno V.M."/>
            <person name="Liu G."/>
            <person name="Beyhan S."/>
            <person name="Sundermann A.J."/>
            <person name="Mounaud S."/>
            <person name="Pasculle A.W."/>
            <person name="Nierman W.C."/>
            <person name="Driscoll E."/>
            <person name="Cumbie R."/>
            <person name="Clancy C.J."/>
            <person name="Dupont C.L."/>
        </authorList>
    </citation>
    <scope>NUCLEOTIDE SEQUENCE</scope>
    <source>
        <strain evidence="2">GL11</strain>
    </source>
</reference>
<keyword evidence="3" id="KW-1185">Reference proteome</keyword>
<proteinExistence type="predicted"/>